<reference evidence="2 3" key="1">
    <citation type="submission" date="2023-05" db="EMBL/GenBank/DDBJ databases">
        <title>WGS assembly of Eleusine coracana.</title>
        <authorList>
            <person name="Jenkins J."/>
            <person name="Schmutz J."/>
            <person name="Lux T."/>
            <person name="Plott C."/>
            <person name="Mayer K."/>
            <person name="Qi P."/>
            <person name="Devos K."/>
        </authorList>
    </citation>
    <scope>NUCLEOTIDE SEQUENCE [LARGE SCALE GENOMIC DNA]</scope>
    <source>
        <tissue evidence="2">Leaves</tissue>
    </source>
</reference>
<dbReference type="Proteomes" id="UP001301735">
    <property type="component" value="Unassembled WGS sequence"/>
</dbReference>
<feature type="region of interest" description="Disordered" evidence="1">
    <location>
        <begin position="407"/>
        <end position="431"/>
    </location>
</feature>
<dbReference type="SUPFAM" id="SSF81383">
    <property type="entry name" value="F-box domain"/>
    <property type="match status" value="1"/>
</dbReference>
<protein>
    <recommendedName>
        <fullName evidence="4">F-box protein</fullName>
    </recommendedName>
</protein>
<proteinExistence type="predicted"/>
<name>A0AAV9FZC6_ELECO</name>
<dbReference type="AlphaFoldDB" id="A0AAV9FZC6"/>
<comment type="caution">
    <text evidence="2">The sequence shown here is derived from an EMBL/GenBank/DDBJ whole genome shotgun (WGS) entry which is preliminary data.</text>
</comment>
<accession>A0AAV9FZC6</accession>
<evidence type="ECO:0000256" key="1">
    <source>
        <dbReference type="SAM" id="MobiDB-lite"/>
    </source>
</evidence>
<evidence type="ECO:0000313" key="2">
    <source>
        <dbReference type="EMBL" id="KAK2630733.1"/>
    </source>
</evidence>
<dbReference type="EMBL" id="MU847589">
    <property type="protein sequence ID" value="KAK2630733.1"/>
    <property type="molecule type" value="Genomic_DNA"/>
</dbReference>
<feature type="compositionally biased region" description="Pro residues" evidence="1">
    <location>
        <begin position="523"/>
        <end position="532"/>
    </location>
</feature>
<evidence type="ECO:0000313" key="3">
    <source>
        <dbReference type="Proteomes" id="UP001301735"/>
    </source>
</evidence>
<sequence>MASAAGNLLALTDDNLTEILIRLPTLEDLGRACVACPTLRRVITSHSFRRRLPAIHTPSFLGIVSNVFIPSEPPHPYVAAAAAEGNLAAVDFSCSFLPSRDRWRRRDGRVLFSAGPEDSSEDHGDRGAMVISASDLPVCDPIHRRYLLLPAIPDDLVALVDQQEIVEFEPFLAPASDEDEETSSFKVICLAQCTSRMRIFEFSSGSGQWHASEFEGWEALTAETDNPDPGYQSELSTRYYANGSFCWVMPWIQKLLKLDPRTMGFSSMDIPPAHPMTQRAIVEAGKGRFGYFTLHLHMVQTKSNGLMSCSRLFYTVLPNGKGANELEPSEVIVLPLPLKHHFNIMGVASDHLLVQGIPENMYSLPVSERPALNCFSVNVKTLQLEWFCETKHPMLLAQIQLKGLEKERKRKTARGTRLSVTQRKHTDRSRAATPIARRVVAGVRPTAVAADRRAHARVRTSLLPTAALSEPRIHSALPLSLPPVRRAHCRPVLLRATAASPSLPGARRRPRPRLGVFKLHAKPPSPFRIEPP</sequence>
<organism evidence="2 3">
    <name type="scientific">Eleusine coracana subsp. coracana</name>
    <dbReference type="NCBI Taxonomy" id="191504"/>
    <lineage>
        <taxon>Eukaryota</taxon>
        <taxon>Viridiplantae</taxon>
        <taxon>Streptophyta</taxon>
        <taxon>Embryophyta</taxon>
        <taxon>Tracheophyta</taxon>
        <taxon>Spermatophyta</taxon>
        <taxon>Magnoliopsida</taxon>
        <taxon>Liliopsida</taxon>
        <taxon>Poales</taxon>
        <taxon>Poaceae</taxon>
        <taxon>PACMAD clade</taxon>
        <taxon>Chloridoideae</taxon>
        <taxon>Cynodonteae</taxon>
        <taxon>Eleusininae</taxon>
        <taxon>Eleusine</taxon>
    </lineage>
</organism>
<dbReference type="PANTHER" id="PTHR31264:SF32">
    <property type="entry name" value="F-BOX DOMAIN-CONTAINING PROTEIN"/>
    <property type="match status" value="1"/>
</dbReference>
<feature type="region of interest" description="Disordered" evidence="1">
    <location>
        <begin position="500"/>
        <end position="532"/>
    </location>
</feature>
<dbReference type="InterPro" id="IPR036047">
    <property type="entry name" value="F-box-like_dom_sf"/>
</dbReference>
<evidence type="ECO:0008006" key="4">
    <source>
        <dbReference type="Google" id="ProtNLM"/>
    </source>
</evidence>
<dbReference type="PANTHER" id="PTHR31264">
    <property type="entry name" value="OS07G0554500 PROTEIN-RELATED"/>
    <property type="match status" value="1"/>
</dbReference>
<keyword evidence="3" id="KW-1185">Reference proteome</keyword>
<gene>
    <name evidence="2" type="ORF">QOZ80_UnG0727510</name>
</gene>